<dbReference type="InterPro" id="IPR029483">
    <property type="entry name" value="GH97_C"/>
</dbReference>
<dbReference type="EMBL" id="FNCG01000013">
    <property type="protein sequence ID" value="SDH88485.1"/>
    <property type="molecule type" value="Genomic_DNA"/>
</dbReference>
<dbReference type="Gene3D" id="3.20.20.70">
    <property type="entry name" value="Aldolase class I"/>
    <property type="match status" value="1"/>
</dbReference>
<evidence type="ECO:0000259" key="5">
    <source>
        <dbReference type="Pfam" id="PF10566"/>
    </source>
</evidence>
<dbReference type="InterPro" id="IPR052720">
    <property type="entry name" value="Glycosyl_hydrolase_97"/>
</dbReference>
<dbReference type="GO" id="GO:0030246">
    <property type="term" value="F:carbohydrate binding"/>
    <property type="evidence" value="ECO:0007669"/>
    <property type="project" value="InterPro"/>
</dbReference>
<dbReference type="SUPFAM" id="SSF51445">
    <property type="entry name" value="(Trans)glycosidases"/>
    <property type="match status" value="1"/>
</dbReference>
<dbReference type="Gene3D" id="2.70.98.10">
    <property type="match status" value="1"/>
</dbReference>
<evidence type="ECO:0000259" key="7">
    <source>
        <dbReference type="Pfam" id="PF14509"/>
    </source>
</evidence>
<accession>A0A1G8G296</accession>
<name>A0A1G8G296_9SPHI</name>
<feature type="domain" description="Glycosyl-hydrolase 97 N-terminal" evidence="6">
    <location>
        <begin position="33"/>
        <end position="282"/>
    </location>
</feature>
<feature type="chain" id="PRO_5011557660" evidence="4">
    <location>
        <begin position="21"/>
        <end position="626"/>
    </location>
</feature>
<protein>
    <submittedName>
        <fullName evidence="8">Alpha-glucosidase</fullName>
    </submittedName>
</protein>
<dbReference type="InterPro" id="IPR014718">
    <property type="entry name" value="GH-type_carb-bd"/>
</dbReference>
<organism evidence="8 9">
    <name type="scientific">Mucilaginibacter gossypii</name>
    <dbReference type="NCBI Taxonomy" id="551996"/>
    <lineage>
        <taxon>Bacteria</taxon>
        <taxon>Pseudomonadati</taxon>
        <taxon>Bacteroidota</taxon>
        <taxon>Sphingobacteriia</taxon>
        <taxon>Sphingobacteriales</taxon>
        <taxon>Sphingobacteriaceae</taxon>
        <taxon>Mucilaginibacter</taxon>
    </lineage>
</organism>
<sequence>MKNKYLFFAFFIALSPFCNNAVSAKQKVVALLYSPDNRTRAQFSLDEQGQLYYRLIFNTRLIVNWSRLGIETTGSSLVQGITLKGSAKKEINEKFLWPLGEDASLVNHCNELTLHCTSGIGNYDIIVRVYDGSLAFRYVCKQLGDSIVQLKSELTEFNLATSYRIYQYHEESVFRPVMVDSLPGTSDLPSTLTAAQSYISIGEADNRNYTKCVLVHGSRPNSLSLQFYTDTIYRDHRVQSVRKDSLIRFTDSLITPWRTISCSSTAIGLHAFSQLNLKLVKPLSNEVPDYVKPGKVFRVPINTQGALDGIDFAQKMNFQYILVDAGWYGAEFRTTSDPTRYLPDFHLPDIIAHARQKGIGVILYVNYVGLKAKIDTILPLYKKWGVSGLKFGFVDGGTQKGLAWLDSAVKKVNDYGMVLNVHDHYKPTGLSRRYPYVLSQEGIRGDENSPDAFHNTVLPFTRYLAGPADFTFCYPNRVNDYSKNIRVSKAQQMALTIVYFDPLQAIFWYGRSQDYRDEADIEFFKYVPTVWDESKYVQGEIGEGITVARRKGRTWYLGSAAGLQKWGGSFKLDFLEKNQVYTATVYGDDGQGGIQVKKVELRHNDAFVVDLDAKGGQAVIIRPQIK</sequence>
<dbReference type="RefSeq" id="WP_091172252.1">
    <property type="nucleotide sequence ID" value="NZ_FNCG01000013.1"/>
</dbReference>
<dbReference type="PANTHER" id="PTHR35803:SF3">
    <property type="entry name" value="ALPHA-GLUCOSIDASE"/>
    <property type="match status" value="1"/>
</dbReference>
<feature type="signal peptide" evidence="4">
    <location>
        <begin position="1"/>
        <end position="20"/>
    </location>
</feature>
<dbReference type="Pfam" id="PF14508">
    <property type="entry name" value="GH97_N"/>
    <property type="match status" value="1"/>
</dbReference>
<dbReference type="InterPro" id="IPR029486">
    <property type="entry name" value="GH97_N"/>
</dbReference>
<evidence type="ECO:0000313" key="8">
    <source>
        <dbReference type="EMBL" id="SDH88485.1"/>
    </source>
</evidence>
<reference evidence="9" key="1">
    <citation type="submission" date="2016-10" db="EMBL/GenBank/DDBJ databases">
        <authorList>
            <person name="Varghese N."/>
            <person name="Submissions S."/>
        </authorList>
    </citation>
    <scope>NUCLEOTIDE SEQUENCE [LARGE SCALE GENOMIC DNA]</scope>
    <source>
        <strain evidence="9">Gh-67</strain>
    </source>
</reference>
<dbReference type="PANTHER" id="PTHR35803">
    <property type="entry name" value="GLUCAN 1,4-ALPHA-GLUCOSIDASE SUSB-RELATED"/>
    <property type="match status" value="1"/>
</dbReference>
<dbReference type="InterPro" id="IPR017853">
    <property type="entry name" value="GH"/>
</dbReference>
<dbReference type="AlphaFoldDB" id="A0A1G8G296"/>
<comment type="subunit">
    <text evidence="2">Monomer.</text>
</comment>
<dbReference type="InterPro" id="IPR013785">
    <property type="entry name" value="Aldolase_TIM"/>
</dbReference>
<keyword evidence="9" id="KW-1185">Reference proteome</keyword>
<dbReference type="STRING" id="551996.SAMN05192573_113142"/>
<evidence type="ECO:0000256" key="4">
    <source>
        <dbReference type="SAM" id="SignalP"/>
    </source>
</evidence>
<dbReference type="Pfam" id="PF14509">
    <property type="entry name" value="GH97_C"/>
    <property type="match status" value="1"/>
</dbReference>
<comment type="cofactor">
    <cofactor evidence="1">
        <name>Ca(2+)</name>
        <dbReference type="ChEBI" id="CHEBI:29108"/>
    </cofactor>
</comment>
<dbReference type="InterPro" id="IPR019563">
    <property type="entry name" value="GH97_catalytic"/>
</dbReference>
<evidence type="ECO:0000313" key="9">
    <source>
        <dbReference type="Proteomes" id="UP000199705"/>
    </source>
</evidence>
<dbReference type="Proteomes" id="UP000199705">
    <property type="component" value="Unassembled WGS sequence"/>
</dbReference>
<dbReference type="Pfam" id="PF10566">
    <property type="entry name" value="Glyco_hydro_97"/>
    <property type="match status" value="1"/>
</dbReference>
<evidence type="ECO:0000259" key="6">
    <source>
        <dbReference type="Pfam" id="PF14508"/>
    </source>
</evidence>
<gene>
    <name evidence="8" type="ORF">SAMN05192573_113142</name>
</gene>
<keyword evidence="4" id="KW-0732">Signal</keyword>
<evidence type="ECO:0000256" key="2">
    <source>
        <dbReference type="ARBA" id="ARBA00011245"/>
    </source>
</evidence>
<proteinExistence type="predicted"/>
<evidence type="ECO:0000256" key="1">
    <source>
        <dbReference type="ARBA" id="ARBA00001913"/>
    </source>
</evidence>
<feature type="domain" description="Glycosyl-hydrolase 97 catalytic" evidence="5">
    <location>
        <begin position="297"/>
        <end position="443"/>
    </location>
</feature>
<feature type="domain" description="Glycosyl-hydrolase 97 C-terminal oligomerisation" evidence="7">
    <location>
        <begin position="530"/>
        <end position="621"/>
    </location>
</feature>
<keyword evidence="3" id="KW-0106">Calcium</keyword>
<evidence type="ECO:0000256" key="3">
    <source>
        <dbReference type="ARBA" id="ARBA00022837"/>
    </source>
</evidence>